<dbReference type="GO" id="GO:1902201">
    <property type="term" value="P:negative regulation of bacterial-type flagellum-dependent cell motility"/>
    <property type="evidence" value="ECO:0007669"/>
    <property type="project" value="TreeGrafter"/>
</dbReference>
<evidence type="ECO:0000256" key="4">
    <source>
        <dbReference type="ARBA" id="ARBA00022692"/>
    </source>
</evidence>
<dbReference type="GO" id="GO:0005886">
    <property type="term" value="C:plasma membrane"/>
    <property type="evidence" value="ECO:0007669"/>
    <property type="project" value="UniProtKB-SubCell"/>
</dbReference>
<evidence type="ECO:0000313" key="12">
    <source>
        <dbReference type="Proteomes" id="UP000183454"/>
    </source>
</evidence>
<dbReference type="Pfam" id="PF02743">
    <property type="entry name" value="dCache_1"/>
    <property type="match status" value="1"/>
</dbReference>
<comment type="subcellular location">
    <subcellularLocation>
        <location evidence="1">Cell membrane</location>
        <topology evidence="1">Multi-pass membrane protein</topology>
    </subcellularLocation>
</comment>
<dbReference type="InterPro" id="IPR013656">
    <property type="entry name" value="PAS_4"/>
</dbReference>
<organism evidence="11 12">
    <name type="scientific">Nitrosomonas communis</name>
    <dbReference type="NCBI Taxonomy" id="44574"/>
    <lineage>
        <taxon>Bacteria</taxon>
        <taxon>Pseudomonadati</taxon>
        <taxon>Pseudomonadota</taxon>
        <taxon>Betaproteobacteria</taxon>
        <taxon>Nitrosomonadales</taxon>
        <taxon>Nitrosomonadaceae</taxon>
        <taxon>Nitrosomonas</taxon>
    </lineage>
</organism>
<dbReference type="EMBL" id="FNNH01000042">
    <property type="protein sequence ID" value="SDW95747.1"/>
    <property type="molecule type" value="Genomic_DNA"/>
</dbReference>
<reference evidence="11 12" key="1">
    <citation type="submission" date="2016-10" db="EMBL/GenBank/DDBJ databases">
        <authorList>
            <person name="de Groot N.N."/>
        </authorList>
    </citation>
    <scope>NUCLEOTIDE SEQUENCE [LARGE SCALE GENOMIC DNA]</scope>
    <source>
        <strain evidence="11 12">Nm110</strain>
    </source>
</reference>
<dbReference type="GO" id="GO:0052621">
    <property type="term" value="F:diguanylate cyclase activity"/>
    <property type="evidence" value="ECO:0007669"/>
    <property type="project" value="UniProtKB-EC"/>
</dbReference>
<accession>A0A1H2XSF3</accession>
<dbReference type="InterPro" id="IPR000160">
    <property type="entry name" value="GGDEF_dom"/>
</dbReference>
<dbReference type="PANTHER" id="PTHR45138">
    <property type="entry name" value="REGULATORY COMPONENTS OF SENSORY TRANSDUCTION SYSTEM"/>
    <property type="match status" value="1"/>
</dbReference>
<dbReference type="InterPro" id="IPR050469">
    <property type="entry name" value="Diguanylate_Cyclase"/>
</dbReference>
<keyword evidence="6 8" id="KW-0472">Membrane</keyword>
<evidence type="ECO:0000256" key="5">
    <source>
        <dbReference type="ARBA" id="ARBA00022989"/>
    </source>
</evidence>
<evidence type="ECO:0000256" key="7">
    <source>
        <dbReference type="ARBA" id="ARBA00034247"/>
    </source>
</evidence>
<dbReference type="Gene3D" id="3.30.70.270">
    <property type="match status" value="1"/>
</dbReference>
<keyword evidence="3" id="KW-1003">Cell membrane</keyword>
<dbReference type="PROSITE" id="PS50112">
    <property type="entry name" value="PAS"/>
    <property type="match status" value="1"/>
</dbReference>
<dbReference type="InterPro" id="IPR043128">
    <property type="entry name" value="Rev_trsase/Diguanyl_cyclase"/>
</dbReference>
<evidence type="ECO:0000256" key="1">
    <source>
        <dbReference type="ARBA" id="ARBA00004651"/>
    </source>
</evidence>
<dbReference type="InterPro" id="IPR029787">
    <property type="entry name" value="Nucleotide_cyclase"/>
</dbReference>
<feature type="domain" description="PAS" evidence="9">
    <location>
        <begin position="333"/>
        <end position="403"/>
    </location>
</feature>
<feature type="transmembrane region" description="Helical" evidence="8">
    <location>
        <begin position="12"/>
        <end position="36"/>
    </location>
</feature>
<dbReference type="SMART" id="SM00091">
    <property type="entry name" value="PAS"/>
    <property type="match status" value="1"/>
</dbReference>
<dbReference type="PROSITE" id="PS50887">
    <property type="entry name" value="GGDEF"/>
    <property type="match status" value="1"/>
</dbReference>
<protein>
    <recommendedName>
        <fullName evidence="2">diguanylate cyclase</fullName>
        <ecNumber evidence="2">2.7.7.65</ecNumber>
    </recommendedName>
</protein>
<evidence type="ECO:0000313" key="11">
    <source>
        <dbReference type="EMBL" id="SDW95747.1"/>
    </source>
</evidence>
<dbReference type="Proteomes" id="UP000183454">
    <property type="component" value="Unassembled WGS sequence"/>
</dbReference>
<dbReference type="AlphaFoldDB" id="A0A1H2XSF3"/>
<name>A0A1H2XSF3_9PROT</name>
<evidence type="ECO:0000256" key="8">
    <source>
        <dbReference type="SAM" id="Phobius"/>
    </source>
</evidence>
<dbReference type="InterPro" id="IPR035965">
    <property type="entry name" value="PAS-like_dom_sf"/>
</dbReference>
<comment type="catalytic activity">
    <reaction evidence="7">
        <text>2 GTP = 3',3'-c-di-GMP + 2 diphosphate</text>
        <dbReference type="Rhea" id="RHEA:24898"/>
        <dbReference type="ChEBI" id="CHEBI:33019"/>
        <dbReference type="ChEBI" id="CHEBI:37565"/>
        <dbReference type="ChEBI" id="CHEBI:58805"/>
        <dbReference type="EC" id="2.7.7.65"/>
    </reaction>
</comment>
<dbReference type="SUPFAM" id="SSF55073">
    <property type="entry name" value="Nucleotide cyclase"/>
    <property type="match status" value="1"/>
</dbReference>
<dbReference type="Gene3D" id="3.30.450.20">
    <property type="entry name" value="PAS domain"/>
    <property type="match status" value="2"/>
</dbReference>
<dbReference type="CDD" id="cd00130">
    <property type="entry name" value="PAS"/>
    <property type="match status" value="1"/>
</dbReference>
<evidence type="ECO:0000256" key="6">
    <source>
        <dbReference type="ARBA" id="ARBA00023136"/>
    </source>
</evidence>
<dbReference type="SUPFAM" id="SSF55785">
    <property type="entry name" value="PYP-like sensor domain (PAS domain)"/>
    <property type="match status" value="1"/>
</dbReference>
<dbReference type="Pfam" id="PF00990">
    <property type="entry name" value="GGDEF"/>
    <property type="match status" value="1"/>
</dbReference>
<dbReference type="FunFam" id="3.30.70.270:FF:000001">
    <property type="entry name" value="Diguanylate cyclase domain protein"/>
    <property type="match status" value="1"/>
</dbReference>
<keyword evidence="4 8" id="KW-0812">Transmembrane</keyword>
<evidence type="ECO:0000256" key="2">
    <source>
        <dbReference type="ARBA" id="ARBA00012528"/>
    </source>
</evidence>
<feature type="domain" description="GGDEF" evidence="10">
    <location>
        <begin position="492"/>
        <end position="624"/>
    </location>
</feature>
<gene>
    <name evidence="11" type="ORF">SAMN05421882_104216</name>
</gene>
<dbReference type="CDD" id="cd01949">
    <property type="entry name" value="GGDEF"/>
    <property type="match status" value="1"/>
</dbReference>
<dbReference type="EC" id="2.7.7.65" evidence="2"/>
<dbReference type="NCBIfam" id="TIGR00229">
    <property type="entry name" value="sensory_box"/>
    <property type="match status" value="1"/>
</dbReference>
<dbReference type="Pfam" id="PF08448">
    <property type="entry name" value="PAS_4"/>
    <property type="match status" value="1"/>
</dbReference>
<dbReference type="GO" id="GO:0043709">
    <property type="term" value="P:cell adhesion involved in single-species biofilm formation"/>
    <property type="evidence" value="ECO:0007669"/>
    <property type="project" value="TreeGrafter"/>
</dbReference>
<evidence type="ECO:0000259" key="9">
    <source>
        <dbReference type="PROSITE" id="PS50112"/>
    </source>
</evidence>
<dbReference type="InterPro" id="IPR033479">
    <property type="entry name" value="dCache_1"/>
</dbReference>
<keyword evidence="5 8" id="KW-1133">Transmembrane helix</keyword>
<sequence>MPLQIIPLRRPFYVQWLGLGLILITLGTVITFNLYFEHERTAVREHDRLSTQARVIAENTEYQLTSANLALENVRSNLAYWKDDAGQQAAIRHLKAASIIPGIRTMNIVDKEGTITASTRAELIGMNIGFRDYFQEVKQHPNADMLYVSPPFETIDGIFVINVIRMIAGEQGEFAGIVSATLDPEYFKTLMMSVQYASSMWVALIHSDGLVFLTIPDERENMEGVNLRHPDSFFTRHQSSGKKEQVFTNIMYATKEHGMLALRTIYPADLKMDKPLVVAVNRDSDSIFQSWRQHILAQGTFFGVIVLASTIGLFLHQHRQRNLEKEAAQARTLVDRFSFALDRIPTYIFMKDQQRRYIYANRSMLELFKCSAEELAGSSDSRFFPPETVARLYETDIRVLRHGEDTAEKVTCKGKDGHLRIYWEIKTPIYENDKKTSICGLCGISTDITELELLKEKLEQQARQDYLTGLFNRRFFMEQGNAELMRAQRYHHTLSSLMLDIDNFKKINDRHGHQAGDTVLKRLADVMRKMLRTVDIIGRIGGEEFAVLLPETDLQKATEVAERLREEVACTAVTLETGMALYFKVSIGVASLKDKDTDLNTLLNQADKALYQAKENGRNRVCLA</sequence>
<dbReference type="SMART" id="SM00267">
    <property type="entry name" value="GGDEF"/>
    <property type="match status" value="1"/>
</dbReference>
<dbReference type="RefSeq" id="WP_074667699.1">
    <property type="nucleotide sequence ID" value="NZ_FNNH01000042.1"/>
</dbReference>
<dbReference type="NCBIfam" id="TIGR00254">
    <property type="entry name" value="GGDEF"/>
    <property type="match status" value="1"/>
</dbReference>
<evidence type="ECO:0000259" key="10">
    <source>
        <dbReference type="PROSITE" id="PS50887"/>
    </source>
</evidence>
<evidence type="ECO:0000256" key="3">
    <source>
        <dbReference type="ARBA" id="ARBA00022475"/>
    </source>
</evidence>
<dbReference type="CDD" id="cd12914">
    <property type="entry name" value="PDC1_DGC_like"/>
    <property type="match status" value="1"/>
</dbReference>
<dbReference type="PANTHER" id="PTHR45138:SF9">
    <property type="entry name" value="DIGUANYLATE CYCLASE DGCM-RELATED"/>
    <property type="match status" value="1"/>
</dbReference>
<proteinExistence type="predicted"/>
<dbReference type="InterPro" id="IPR000014">
    <property type="entry name" value="PAS"/>
</dbReference>